<dbReference type="CDD" id="cd03801">
    <property type="entry name" value="GT4_PimA-like"/>
    <property type="match status" value="1"/>
</dbReference>
<protein>
    <submittedName>
        <fullName evidence="3">Putative GT4: distantly related to 1, 2-diacylglycerol-3-glucosyltransferase</fullName>
    </submittedName>
</protein>
<organism evidence="3">
    <name type="scientific">Magnetococcus massalia (strain MO-1)</name>
    <dbReference type="NCBI Taxonomy" id="451514"/>
    <lineage>
        <taxon>Bacteria</taxon>
        <taxon>Pseudomonadati</taxon>
        <taxon>Pseudomonadota</taxon>
        <taxon>Magnetococcia</taxon>
        <taxon>Magnetococcales</taxon>
        <taxon>Magnetococcaceae</taxon>
        <taxon>Magnetococcus</taxon>
    </lineage>
</organism>
<dbReference type="Pfam" id="PF00534">
    <property type="entry name" value="Glycos_transf_1"/>
    <property type="match status" value="1"/>
</dbReference>
<dbReference type="InterPro" id="IPR050194">
    <property type="entry name" value="Glycosyltransferase_grp1"/>
</dbReference>
<dbReference type="EMBL" id="LO017727">
    <property type="protein sequence ID" value="CRH08053.1"/>
    <property type="molecule type" value="Genomic_DNA"/>
</dbReference>
<dbReference type="GO" id="GO:0016757">
    <property type="term" value="F:glycosyltransferase activity"/>
    <property type="evidence" value="ECO:0007669"/>
    <property type="project" value="InterPro"/>
</dbReference>
<evidence type="ECO:0000259" key="2">
    <source>
        <dbReference type="Pfam" id="PF13579"/>
    </source>
</evidence>
<evidence type="ECO:0000313" key="3">
    <source>
        <dbReference type="EMBL" id="CRH08053.1"/>
    </source>
</evidence>
<dbReference type="PANTHER" id="PTHR45947">
    <property type="entry name" value="SULFOQUINOVOSYL TRANSFERASE SQD2"/>
    <property type="match status" value="1"/>
</dbReference>
<feature type="domain" description="Glycosyl transferase family 1" evidence="1">
    <location>
        <begin position="208"/>
        <end position="357"/>
    </location>
</feature>
<accession>A0A1S7LNP3</accession>
<name>A0A1S7LNP3_MAGMO</name>
<gene>
    <name evidence="3" type="ORF">MAGMO_3925</name>
</gene>
<keyword evidence="3" id="KW-0808">Transferase</keyword>
<sequence>MSHLHEKELVLFFTQGLSLKAWDELGMLDRETALYRALVPHMKGITFVTYGGAEELAYQAKLPGIRIVYNRWKLHPWRYGRWLELSCHLPRHPWRRGNVIFKTNQTPGGGLPLRIAQRWNIPLIARCGYLYSDFTYDKQGIDSMASVRATHLEHTLFHGASETVVTTEAMRQTIIRRYGVAQELINLIPNYVDCQEFAPYPVESQPRLKRILCIARLDPSKNIMALLKALVGMPGVHLDLVGQGPLKEKVTQFIADKELCVTMIDRVPHQELPAMMNRADLFVLPSHYEGHPKVLLEAMACGRAVLGSDVPGIAPVIDHRHSGWLCDTDTASLAEAIHLLLEHPRLRQDLGQAARKQMLEQVALDRIMELEMQLYGKL</sequence>
<dbReference type="InterPro" id="IPR001296">
    <property type="entry name" value="Glyco_trans_1"/>
</dbReference>
<dbReference type="Pfam" id="PF13579">
    <property type="entry name" value="Glyco_trans_4_4"/>
    <property type="match status" value="1"/>
</dbReference>
<dbReference type="SUPFAM" id="SSF53756">
    <property type="entry name" value="UDP-Glycosyltransferase/glycogen phosphorylase"/>
    <property type="match status" value="1"/>
</dbReference>
<reference evidence="3" key="1">
    <citation type="submission" date="2015-04" db="EMBL/GenBank/DDBJ databases">
        <authorList>
            <person name="Syromyatnikov M.Y."/>
            <person name="Popov V.N."/>
        </authorList>
    </citation>
    <scope>NUCLEOTIDE SEQUENCE</scope>
    <source>
        <strain evidence="3">MO-1</strain>
    </source>
</reference>
<evidence type="ECO:0000259" key="1">
    <source>
        <dbReference type="Pfam" id="PF00534"/>
    </source>
</evidence>
<feature type="domain" description="Glycosyltransferase subfamily 4-like N-terminal" evidence="2">
    <location>
        <begin position="45"/>
        <end position="190"/>
    </location>
</feature>
<dbReference type="AlphaFoldDB" id="A0A1S7LNP3"/>
<dbReference type="InterPro" id="IPR028098">
    <property type="entry name" value="Glyco_trans_4-like_N"/>
</dbReference>
<proteinExistence type="predicted"/>
<dbReference type="PANTHER" id="PTHR45947:SF3">
    <property type="entry name" value="SULFOQUINOVOSYL TRANSFERASE SQD2"/>
    <property type="match status" value="1"/>
</dbReference>
<dbReference type="Gene3D" id="3.40.50.2000">
    <property type="entry name" value="Glycogen Phosphorylase B"/>
    <property type="match status" value="2"/>
</dbReference>